<dbReference type="EMBL" id="CP060414">
    <property type="protein sequence ID" value="QNT58098.1"/>
    <property type="molecule type" value="Genomic_DNA"/>
</dbReference>
<protein>
    <submittedName>
        <fullName evidence="1">Uncharacterized protein</fullName>
    </submittedName>
</protein>
<evidence type="ECO:0000313" key="2">
    <source>
        <dbReference type="Proteomes" id="UP000516412"/>
    </source>
</evidence>
<name>A0A7H1M8Y3_9NEIS</name>
<evidence type="ECO:0000313" key="1">
    <source>
        <dbReference type="EMBL" id="QNT58098.1"/>
    </source>
</evidence>
<accession>A0A7H1M8Y3</accession>
<dbReference type="AlphaFoldDB" id="A0A7H1M8Y3"/>
<organism evidence="1 2">
    <name type="scientific">Neisseria musculi</name>
    <dbReference type="NCBI Taxonomy" id="1815583"/>
    <lineage>
        <taxon>Bacteria</taxon>
        <taxon>Pseudomonadati</taxon>
        <taxon>Pseudomonadota</taxon>
        <taxon>Betaproteobacteria</taxon>
        <taxon>Neisseriales</taxon>
        <taxon>Neisseriaceae</taxon>
        <taxon>Neisseria</taxon>
    </lineage>
</organism>
<sequence length="62" mass="7002">MFAPMWQILDEAERSGQFYLPLDFTVPMMEGMAETAIQHLAAPSSPGQQAAFEMMWRALVKP</sequence>
<dbReference type="Proteomes" id="UP000516412">
    <property type="component" value="Chromosome"/>
</dbReference>
<keyword evidence="2" id="KW-1185">Reference proteome</keyword>
<dbReference type="KEGG" id="nmus:H7A79_1301"/>
<reference evidence="1" key="1">
    <citation type="submission" date="2024-06" db="EMBL/GenBank/DDBJ databases">
        <title>Complete Genome Sequence of mouse commensal type strain Neisseria musculi.</title>
        <authorList>
            <person name="Thapa E."/>
            <person name="Aluvathingal J."/>
            <person name="Nadendla S."/>
            <person name="Mehta A."/>
            <person name="Tettelin H."/>
            <person name="Weyand N.J."/>
        </authorList>
    </citation>
    <scope>NUCLEOTIDE SEQUENCE</scope>
    <source>
        <strain evidence="1">NW831</strain>
    </source>
</reference>
<proteinExistence type="predicted"/>
<gene>
    <name evidence="1" type="ORF">H7A79_1301</name>
</gene>